<gene>
    <name evidence="2" type="ORF">MA20_11970</name>
</gene>
<dbReference type="AlphaFoldDB" id="A0A0A3Y2I6"/>
<dbReference type="EMBL" id="JRPN01000010">
    <property type="protein sequence ID" value="KGT79571.1"/>
    <property type="molecule type" value="Genomic_DNA"/>
</dbReference>
<evidence type="ECO:0000313" key="3">
    <source>
        <dbReference type="Proteomes" id="UP000030377"/>
    </source>
</evidence>
<name>A0A0A3Y2I6_BRAJP</name>
<sequence>MLGSQARATNASRDVATGAGFGVQTEDDEMTTLPRNDLDRHDWATRASEALAQAKQLPGGAMRSGAIRKAEQLGFAAEMRKWLMPKKPNGARK</sequence>
<evidence type="ECO:0000256" key="1">
    <source>
        <dbReference type="SAM" id="MobiDB-lite"/>
    </source>
</evidence>
<evidence type="ECO:0000313" key="2">
    <source>
        <dbReference type="EMBL" id="KGT79571.1"/>
    </source>
</evidence>
<reference evidence="2 3" key="1">
    <citation type="submission" date="2014-09" db="EMBL/GenBank/DDBJ databases">
        <title>Draft genome of Bradyrhizobium japonicum Is-34.</title>
        <authorList>
            <person name="Tsurumaru H."/>
            <person name="Yamakawa T."/>
            <person name="Hashimoto S."/>
            <person name="Okizaki K."/>
            <person name="Kanesaki Y."/>
            <person name="Yoshikawa H."/>
            <person name="Yajima S."/>
        </authorList>
    </citation>
    <scope>NUCLEOTIDE SEQUENCE [LARGE SCALE GENOMIC DNA]</scope>
    <source>
        <strain evidence="2 3">Is-34</strain>
    </source>
</reference>
<protein>
    <submittedName>
        <fullName evidence="2">Uncharacterized protein</fullName>
    </submittedName>
</protein>
<feature type="compositionally biased region" description="Polar residues" evidence="1">
    <location>
        <begin position="1"/>
        <end position="12"/>
    </location>
</feature>
<comment type="caution">
    <text evidence="2">The sequence shown here is derived from an EMBL/GenBank/DDBJ whole genome shotgun (WGS) entry which is preliminary data.</text>
</comment>
<accession>A0A0A3Y2I6</accession>
<dbReference type="Proteomes" id="UP000030377">
    <property type="component" value="Unassembled WGS sequence"/>
</dbReference>
<organism evidence="2 3">
    <name type="scientific">Bradyrhizobium japonicum</name>
    <dbReference type="NCBI Taxonomy" id="375"/>
    <lineage>
        <taxon>Bacteria</taxon>
        <taxon>Pseudomonadati</taxon>
        <taxon>Pseudomonadota</taxon>
        <taxon>Alphaproteobacteria</taxon>
        <taxon>Hyphomicrobiales</taxon>
        <taxon>Nitrobacteraceae</taxon>
        <taxon>Bradyrhizobium</taxon>
    </lineage>
</organism>
<proteinExistence type="predicted"/>
<feature type="region of interest" description="Disordered" evidence="1">
    <location>
        <begin position="1"/>
        <end position="38"/>
    </location>
</feature>